<evidence type="ECO:0000313" key="18">
    <source>
        <dbReference type="Proteomes" id="UP000078541"/>
    </source>
</evidence>
<evidence type="ECO:0000256" key="9">
    <source>
        <dbReference type="ARBA" id="ARBA00023065"/>
    </source>
</evidence>
<gene>
    <name evidence="17" type="ORF">ALC56_03093</name>
</gene>
<keyword evidence="15" id="KW-0479">Metal-binding</keyword>
<dbReference type="STRING" id="34720.A0A151JZV9"/>
<dbReference type="SUPFAM" id="SSF161070">
    <property type="entry name" value="SNF-like"/>
    <property type="match status" value="1"/>
</dbReference>
<dbReference type="GO" id="GO:0046872">
    <property type="term" value="F:metal ion binding"/>
    <property type="evidence" value="ECO:0007669"/>
    <property type="project" value="UniProtKB-KW"/>
</dbReference>
<keyword evidence="12" id="KW-0739">Sodium transport</keyword>
<evidence type="ECO:0000256" key="3">
    <source>
        <dbReference type="ARBA" id="ARBA00022448"/>
    </source>
</evidence>
<comment type="function">
    <text evidence="13">Unusual broad substrate spectrum amino acid:sodium cotransporter that promotes absorption of the D isomers of essential amino acids. Neutral amino acids are the preferred substrates, especially methionine and phenylalanine.</text>
</comment>
<keyword evidence="6" id="KW-0029">Amino-acid transport</keyword>
<evidence type="ECO:0000256" key="11">
    <source>
        <dbReference type="ARBA" id="ARBA00023180"/>
    </source>
</evidence>
<evidence type="ECO:0000256" key="2">
    <source>
        <dbReference type="ARBA" id="ARBA00006459"/>
    </source>
</evidence>
<dbReference type="InterPro" id="IPR037272">
    <property type="entry name" value="SNS_sf"/>
</dbReference>
<evidence type="ECO:0000256" key="15">
    <source>
        <dbReference type="PIRSR" id="PIRSR600175-1"/>
    </source>
</evidence>
<keyword evidence="7 16" id="KW-1133">Transmembrane helix</keyword>
<keyword evidence="4 16" id="KW-0812">Transmembrane</keyword>
<dbReference type="PANTHER" id="PTHR11616">
    <property type="entry name" value="SODIUM/CHLORIDE DEPENDENT TRANSPORTER"/>
    <property type="match status" value="1"/>
</dbReference>
<evidence type="ECO:0000256" key="13">
    <source>
        <dbReference type="ARBA" id="ARBA00037785"/>
    </source>
</evidence>
<dbReference type="Proteomes" id="UP000078541">
    <property type="component" value="Unassembled WGS sequence"/>
</dbReference>
<feature type="transmembrane region" description="Helical" evidence="16">
    <location>
        <begin position="347"/>
        <end position="371"/>
    </location>
</feature>
<dbReference type="GO" id="GO:0089718">
    <property type="term" value="P:amino acid import across plasma membrane"/>
    <property type="evidence" value="ECO:0007669"/>
    <property type="project" value="TreeGrafter"/>
</dbReference>
<dbReference type="InterPro" id="IPR000175">
    <property type="entry name" value="Na/ntran_symport"/>
</dbReference>
<keyword evidence="18" id="KW-1185">Reference proteome</keyword>
<feature type="transmembrane region" description="Helical" evidence="16">
    <location>
        <begin position="314"/>
        <end position="341"/>
    </location>
</feature>
<comment type="similarity">
    <text evidence="2">Belongs to the sodium:neurotransmitter symporter (SNF) (TC 2.A.22) family.</text>
</comment>
<dbReference type="Pfam" id="PF00209">
    <property type="entry name" value="SNF"/>
    <property type="match status" value="1"/>
</dbReference>
<keyword evidence="9" id="KW-0406">Ion transport</keyword>
<evidence type="ECO:0000256" key="8">
    <source>
        <dbReference type="ARBA" id="ARBA00023053"/>
    </source>
</evidence>
<organism evidence="17 18">
    <name type="scientific">Trachymyrmex septentrionalis</name>
    <dbReference type="NCBI Taxonomy" id="34720"/>
    <lineage>
        <taxon>Eukaryota</taxon>
        <taxon>Metazoa</taxon>
        <taxon>Ecdysozoa</taxon>
        <taxon>Arthropoda</taxon>
        <taxon>Hexapoda</taxon>
        <taxon>Insecta</taxon>
        <taxon>Pterygota</taxon>
        <taxon>Neoptera</taxon>
        <taxon>Endopterygota</taxon>
        <taxon>Hymenoptera</taxon>
        <taxon>Apocrita</taxon>
        <taxon>Aculeata</taxon>
        <taxon>Formicoidea</taxon>
        <taxon>Formicidae</taxon>
        <taxon>Myrmicinae</taxon>
        <taxon>Trachymyrmex</taxon>
    </lineage>
</organism>
<dbReference type="PANTHER" id="PTHR11616:SF321">
    <property type="entry name" value="SODIUM-DEPENDENT NUTRIENT AMINO ACID TRANSPORTER 1-RELATED"/>
    <property type="match status" value="1"/>
</dbReference>
<sequence length="401" mass="45777">MPMRKNDSEEIEKSPSSIESLRNYVHNSGLCLNPDHYDAKERKIVHVAVPEFDTDVNDRRDTQEVHSDVEKVRRNVEKSVTRMSDEIQYLNRDVTVRMKTVVTNETLEKSFKTAGRDIIVRALQNRRYLERYGKSTKQRGGSLEKCIGYGVVISIFFGIIYYCALTALTLYYFHSALEDERIGRNKNKGKSMDDACADIQDMDGMNTDKLFEAMEVEFEDIMDQESNEKVQSNDTECLIGLNDGNTQRNLDCTIVISLDLCTSLMAGTTIFEILDNLAYKIGNNNIGSVLRAETGLVFVSYLEALAKFIVISQFFAILFFLMLFALGIGTIIAFCNVIISVIKDWKIAAGVAIFYFSISIVYCTSISHYILNLIIDMTPFMYNDKYYLISAYCINFYSYNH</sequence>
<dbReference type="EMBL" id="KQ981347">
    <property type="protein sequence ID" value="KYN42480.1"/>
    <property type="molecule type" value="Genomic_DNA"/>
</dbReference>
<evidence type="ECO:0000256" key="10">
    <source>
        <dbReference type="ARBA" id="ARBA00023136"/>
    </source>
</evidence>
<accession>A0A151JZV9</accession>
<dbReference type="GO" id="GO:0005886">
    <property type="term" value="C:plasma membrane"/>
    <property type="evidence" value="ECO:0007669"/>
    <property type="project" value="TreeGrafter"/>
</dbReference>
<proteinExistence type="inferred from homology"/>
<keyword evidence="8 15" id="KW-0915">Sodium</keyword>
<evidence type="ECO:0000256" key="1">
    <source>
        <dbReference type="ARBA" id="ARBA00004141"/>
    </source>
</evidence>
<evidence type="ECO:0000256" key="5">
    <source>
        <dbReference type="ARBA" id="ARBA00022847"/>
    </source>
</evidence>
<feature type="binding site" evidence="15">
    <location>
        <position position="326"/>
    </location>
    <ligand>
        <name>Na(+)</name>
        <dbReference type="ChEBI" id="CHEBI:29101"/>
        <label>1</label>
    </ligand>
</feature>
<reference evidence="17 18" key="1">
    <citation type="submission" date="2016-03" db="EMBL/GenBank/DDBJ databases">
        <title>Trachymyrmex septentrionalis WGS genome.</title>
        <authorList>
            <person name="Nygaard S."/>
            <person name="Hu H."/>
            <person name="Boomsma J."/>
            <person name="Zhang G."/>
        </authorList>
    </citation>
    <scope>NUCLEOTIDE SEQUENCE [LARGE SCALE GENOMIC DNA]</scope>
    <source>
        <strain evidence="17">Tsep2-gDNA-1</strain>
        <tissue evidence="17">Whole body</tissue>
    </source>
</reference>
<feature type="transmembrane region" description="Helical" evidence="16">
    <location>
        <begin position="147"/>
        <end position="173"/>
    </location>
</feature>
<dbReference type="GO" id="GO:0005283">
    <property type="term" value="F:amino acid:sodium symporter activity"/>
    <property type="evidence" value="ECO:0007669"/>
    <property type="project" value="TreeGrafter"/>
</dbReference>
<evidence type="ECO:0000256" key="4">
    <source>
        <dbReference type="ARBA" id="ARBA00022692"/>
    </source>
</evidence>
<evidence type="ECO:0000256" key="12">
    <source>
        <dbReference type="ARBA" id="ARBA00023201"/>
    </source>
</evidence>
<evidence type="ECO:0000256" key="6">
    <source>
        <dbReference type="ARBA" id="ARBA00022970"/>
    </source>
</evidence>
<keyword evidence="10 16" id="KW-0472">Membrane</keyword>
<evidence type="ECO:0000256" key="7">
    <source>
        <dbReference type="ARBA" id="ARBA00022989"/>
    </source>
</evidence>
<name>A0A151JZV9_9HYME</name>
<evidence type="ECO:0000256" key="16">
    <source>
        <dbReference type="SAM" id="Phobius"/>
    </source>
</evidence>
<dbReference type="PROSITE" id="PS50267">
    <property type="entry name" value="NA_NEUROTRAN_SYMP_3"/>
    <property type="match status" value="1"/>
</dbReference>
<protein>
    <recommendedName>
        <fullName evidence="14">Sodium-dependent nutrient amino acid transporter 1</fullName>
    </recommendedName>
</protein>
<keyword evidence="3" id="KW-0813">Transport</keyword>
<evidence type="ECO:0000256" key="14">
    <source>
        <dbReference type="ARBA" id="ARBA00040215"/>
    </source>
</evidence>
<dbReference type="AlphaFoldDB" id="A0A151JZV9"/>
<comment type="subcellular location">
    <subcellularLocation>
        <location evidence="1">Membrane</location>
        <topology evidence="1">Multi-pass membrane protein</topology>
    </subcellularLocation>
</comment>
<keyword evidence="5" id="KW-0769">Symport</keyword>
<dbReference type="GO" id="GO:0015179">
    <property type="term" value="F:L-amino acid transmembrane transporter activity"/>
    <property type="evidence" value="ECO:0007669"/>
    <property type="project" value="TreeGrafter"/>
</dbReference>
<evidence type="ECO:0000313" key="17">
    <source>
        <dbReference type="EMBL" id="KYN42480.1"/>
    </source>
</evidence>
<keyword evidence="11" id="KW-0325">Glycoprotein</keyword>